<keyword evidence="3" id="KW-1185">Reference proteome</keyword>
<dbReference type="EMBL" id="ML179806">
    <property type="protein sequence ID" value="THU81480.1"/>
    <property type="molecule type" value="Genomic_DNA"/>
</dbReference>
<dbReference type="AlphaFoldDB" id="A0A4S8KZP8"/>
<feature type="non-terminal residue" evidence="1">
    <location>
        <position position="68"/>
    </location>
</feature>
<evidence type="ECO:0000313" key="1">
    <source>
        <dbReference type="EMBL" id="THU81480.1"/>
    </source>
</evidence>
<dbReference type="OrthoDB" id="3049701at2759"/>
<dbReference type="EMBL" id="ML179728">
    <property type="protein sequence ID" value="THU82487.1"/>
    <property type="molecule type" value="Genomic_DNA"/>
</dbReference>
<dbReference type="InterPro" id="IPR053737">
    <property type="entry name" value="Type_II_TA_Toxin"/>
</dbReference>
<evidence type="ECO:0000313" key="3">
    <source>
        <dbReference type="Proteomes" id="UP000297245"/>
    </source>
</evidence>
<accession>A0A4S8KZP8</accession>
<proteinExistence type="predicted"/>
<gene>
    <name evidence="1" type="ORF">K435DRAFT_562413</name>
    <name evidence="2" type="ORF">K435DRAFT_573198</name>
</gene>
<evidence type="ECO:0000313" key="2">
    <source>
        <dbReference type="EMBL" id="THU82487.1"/>
    </source>
</evidence>
<feature type="non-terminal residue" evidence="1">
    <location>
        <position position="1"/>
    </location>
</feature>
<protein>
    <submittedName>
        <fullName evidence="1">Uncharacterized protein</fullName>
    </submittedName>
</protein>
<dbReference type="Gene3D" id="1.20.120.1870">
    <property type="entry name" value="Fic/DOC protein, Fido domain"/>
    <property type="match status" value="1"/>
</dbReference>
<dbReference type="Proteomes" id="UP000297245">
    <property type="component" value="Unassembled WGS sequence"/>
</dbReference>
<organism evidence="1 3">
    <name type="scientific">Dendrothele bispora (strain CBS 962.96)</name>
    <dbReference type="NCBI Taxonomy" id="1314807"/>
    <lineage>
        <taxon>Eukaryota</taxon>
        <taxon>Fungi</taxon>
        <taxon>Dikarya</taxon>
        <taxon>Basidiomycota</taxon>
        <taxon>Agaricomycotina</taxon>
        <taxon>Agaricomycetes</taxon>
        <taxon>Agaricomycetidae</taxon>
        <taxon>Agaricales</taxon>
        <taxon>Agaricales incertae sedis</taxon>
        <taxon>Dendrothele</taxon>
    </lineage>
</organism>
<sequence>QLSKLFTTAYVSRINANLVAPAKSVLIKPNELGAALARPLHLAAYEPYHHLSTLAAAVSYGIIRGEPF</sequence>
<name>A0A4S8KZP8_DENBC</name>
<reference evidence="1 3" key="1">
    <citation type="journal article" date="2019" name="Nat. Ecol. Evol.">
        <title>Megaphylogeny resolves global patterns of mushroom evolution.</title>
        <authorList>
            <person name="Varga T."/>
            <person name="Krizsan K."/>
            <person name="Foldi C."/>
            <person name="Dima B."/>
            <person name="Sanchez-Garcia M."/>
            <person name="Sanchez-Ramirez S."/>
            <person name="Szollosi G.J."/>
            <person name="Szarkandi J.G."/>
            <person name="Papp V."/>
            <person name="Albert L."/>
            <person name="Andreopoulos W."/>
            <person name="Angelini C."/>
            <person name="Antonin V."/>
            <person name="Barry K.W."/>
            <person name="Bougher N.L."/>
            <person name="Buchanan P."/>
            <person name="Buyck B."/>
            <person name="Bense V."/>
            <person name="Catcheside P."/>
            <person name="Chovatia M."/>
            <person name="Cooper J."/>
            <person name="Damon W."/>
            <person name="Desjardin D."/>
            <person name="Finy P."/>
            <person name="Geml J."/>
            <person name="Haridas S."/>
            <person name="Hughes K."/>
            <person name="Justo A."/>
            <person name="Karasinski D."/>
            <person name="Kautmanova I."/>
            <person name="Kiss B."/>
            <person name="Kocsube S."/>
            <person name="Kotiranta H."/>
            <person name="LaButti K.M."/>
            <person name="Lechner B.E."/>
            <person name="Liimatainen K."/>
            <person name="Lipzen A."/>
            <person name="Lukacs Z."/>
            <person name="Mihaltcheva S."/>
            <person name="Morgado L.N."/>
            <person name="Niskanen T."/>
            <person name="Noordeloos M.E."/>
            <person name="Ohm R.A."/>
            <person name="Ortiz-Santana B."/>
            <person name="Ovrebo C."/>
            <person name="Racz N."/>
            <person name="Riley R."/>
            <person name="Savchenko A."/>
            <person name="Shiryaev A."/>
            <person name="Soop K."/>
            <person name="Spirin V."/>
            <person name="Szebenyi C."/>
            <person name="Tomsovsky M."/>
            <person name="Tulloss R.E."/>
            <person name="Uehling J."/>
            <person name="Grigoriev I.V."/>
            <person name="Vagvolgyi C."/>
            <person name="Papp T."/>
            <person name="Martin F.M."/>
            <person name="Miettinen O."/>
            <person name="Hibbett D.S."/>
            <person name="Nagy L.G."/>
        </authorList>
    </citation>
    <scope>NUCLEOTIDE SEQUENCE [LARGE SCALE GENOMIC DNA]</scope>
    <source>
        <strain evidence="1 3">CBS 962.96</strain>
    </source>
</reference>